<proteinExistence type="predicted"/>
<evidence type="ECO:0000313" key="3">
    <source>
        <dbReference type="Proteomes" id="UP000092600"/>
    </source>
</evidence>
<name>A0A199UVE1_ANACO</name>
<comment type="caution">
    <text evidence="2">The sequence shown here is derived from an EMBL/GenBank/DDBJ whole genome shotgun (WGS) entry which is preliminary data.</text>
</comment>
<accession>A0A199UVE1</accession>
<organism evidence="2 3">
    <name type="scientific">Ananas comosus</name>
    <name type="common">Pineapple</name>
    <name type="synonym">Ananas ananas</name>
    <dbReference type="NCBI Taxonomy" id="4615"/>
    <lineage>
        <taxon>Eukaryota</taxon>
        <taxon>Viridiplantae</taxon>
        <taxon>Streptophyta</taxon>
        <taxon>Embryophyta</taxon>
        <taxon>Tracheophyta</taxon>
        <taxon>Spermatophyta</taxon>
        <taxon>Magnoliopsida</taxon>
        <taxon>Liliopsida</taxon>
        <taxon>Poales</taxon>
        <taxon>Bromeliaceae</taxon>
        <taxon>Bromelioideae</taxon>
        <taxon>Ananas</taxon>
    </lineage>
</organism>
<feature type="compositionally biased region" description="Low complexity" evidence="1">
    <location>
        <begin position="18"/>
        <end position="34"/>
    </location>
</feature>
<protein>
    <submittedName>
        <fullName evidence="2">Uncharacterized protein</fullName>
    </submittedName>
</protein>
<gene>
    <name evidence="2" type="ORF">ACMD2_26205</name>
</gene>
<feature type="region of interest" description="Disordered" evidence="1">
    <location>
        <begin position="1"/>
        <end position="40"/>
    </location>
</feature>
<feature type="compositionally biased region" description="Acidic residues" evidence="1">
    <location>
        <begin position="71"/>
        <end position="83"/>
    </location>
</feature>
<dbReference type="Proteomes" id="UP000092600">
    <property type="component" value="Unassembled WGS sequence"/>
</dbReference>
<feature type="region of interest" description="Disordered" evidence="1">
    <location>
        <begin position="62"/>
        <end position="83"/>
    </location>
</feature>
<evidence type="ECO:0000313" key="2">
    <source>
        <dbReference type="EMBL" id="OAY68615.1"/>
    </source>
</evidence>
<sequence>MPSTNYPPVVIEKDEHSASSSGSSGSDSSSSSSGTYCQPFTNRPPTCTGPSFSFCGKLCLNSESGSSSQSDSDEDDDVAQSPS</sequence>
<dbReference type="EMBL" id="LSRQ01004841">
    <property type="protein sequence ID" value="OAY68615.1"/>
    <property type="molecule type" value="Genomic_DNA"/>
</dbReference>
<evidence type="ECO:0000256" key="1">
    <source>
        <dbReference type="SAM" id="MobiDB-lite"/>
    </source>
</evidence>
<reference evidence="2 3" key="1">
    <citation type="journal article" date="2016" name="DNA Res.">
        <title>The draft genome of MD-2 pineapple using hybrid error correction of long reads.</title>
        <authorList>
            <person name="Redwan R.M."/>
            <person name="Saidin A."/>
            <person name="Kumar S.V."/>
        </authorList>
    </citation>
    <scope>NUCLEOTIDE SEQUENCE [LARGE SCALE GENOMIC DNA]</scope>
    <source>
        <strain evidence="3">cv. MD2</strain>
        <tissue evidence="2">Leaf</tissue>
    </source>
</reference>
<dbReference type="AlphaFoldDB" id="A0A199UVE1"/>